<dbReference type="AlphaFoldDB" id="A0A2G4YMM1"/>
<dbReference type="Gene3D" id="3.40.50.1820">
    <property type="entry name" value="alpha/beta hydrolase"/>
    <property type="match status" value="1"/>
</dbReference>
<sequence>MKIKPVPPAIFGIMIIVLTLGLTAPLQAKSAPPKRDITIDDLISIRDISSMRLSPDGKYIAFQTVQRHSDSNDFTLQWYIAPTQAGATARIVDTGTEPFIIKPAGYLTGSTIAWTPDSKWIYYTKRKQDSIQVWRASLNTQQAQQITHKPGDIQSMRMGPDGKRLFFTLGRTHAEIQALKADGDRRGYLEQNPPLYYVSHGPMIPPCTDGKPRSKTFDKNLACLLTNWVYDIGAGSVRTAAQAELDALPPLDDTLDVIARMGIQMSKTVRKMQTPSPDGGRLAWIENADPEVYKGVFPLMALTATTADGTPLRCPAPECLDQDLVGFGGIWWHPNGREIIFKVNNDPHHSLTAFYGWTPGDQHVRPLLRSDDSLSGCQITGLRLICGQESWTSPKKISALDLESGKLTPLIDVNPDFKAIRFTKVEKILGEDAYGHKVYGHLVYPKDYQKGRKYPLIVTQYHSYGFLRGATGHEQPIHAYARDGIAVLSFDHRLNRADYQKTAVFPGTNVAHFTNLHIKEGPATAVENMVDRLVARGIADPDHIGVTGFSYGDQVLSTMLLRRNYAAVSSAGPPSVPLHNVLPYSSNTAKAFAEIFGKPFSEKGLEMRVKYSLEAHASEIDSPILMNVTDKEVYSMLSVYYALTGEGKPVEMYTYPDEYHIKWQPAHNYWIYSRNLDWFNFWLRGAEDGAPEKSPQYERWRKLRETHETHLKGIKK</sequence>
<dbReference type="InterPro" id="IPR053536">
    <property type="entry name" value="Lasso_peptide_isopeptidase"/>
</dbReference>
<dbReference type="GO" id="GO:0006508">
    <property type="term" value="P:proteolysis"/>
    <property type="evidence" value="ECO:0007669"/>
    <property type="project" value="InterPro"/>
</dbReference>
<dbReference type="InterPro" id="IPR011042">
    <property type="entry name" value="6-blade_b-propeller_TolB-like"/>
</dbReference>
<dbReference type="RefSeq" id="WP_099475075.1">
    <property type="nucleotide sequence ID" value="NZ_CP041025.1"/>
</dbReference>
<evidence type="ECO:0000259" key="2">
    <source>
        <dbReference type="Pfam" id="PF00326"/>
    </source>
</evidence>
<dbReference type="PANTHER" id="PTHR42776:SF27">
    <property type="entry name" value="DIPEPTIDYL PEPTIDASE FAMILY MEMBER 6"/>
    <property type="match status" value="1"/>
</dbReference>
<evidence type="ECO:0000313" key="3">
    <source>
        <dbReference type="EMBL" id="PHZ83570.1"/>
    </source>
</evidence>
<keyword evidence="1" id="KW-0378">Hydrolase</keyword>
<dbReference type="SUPFAM" id="SSF82171">
    <property type="entry name" value="DPP6 N-terminal domain-like"/>
    <property type="match status" value="1"/>
</dbReference>
<dbReference type="GO" id="GO:0004252">
    <property type="term" value="F:serine-type endopeptidase activity"/>
    <property type="evidence" value="ECO:0007669"/>
    <property type="project" value="TreeGrafter"/>
</dbReference>
<dbReference type="EMBL" id="PDEM01000032">
    <property type="protein sequence ID" value="PHZ83570.1"/>
    <property type="molecule type" value="Genomic_DNA"/>
</dbReference>
<dbReference type="SUPFAM" id="SSF53474">
    <property type="entry name" value="alpha/beta-Hydrolases"/>
    <property type="match status" value="1"/>
</dbReference>
<feature type="domain" description="Peptidase S9 prolyl oligopeptidase catalytic" evidence="2">
    <location>
        <begin position="521"/>
        <end position="683"/>
    </location>
</feature>
<gene>
    <name evidence="3" type="ORF">CRD36_16525</name>
</gene>
<organism evidence="3 4">
    <name type="scientific">Paremcibacter congregatus</name>
    <dbReference type="NCBI Taxonomy" id="2043170"/>
    <lineage>
        <taxon>Bacteria</taxon>
        <taxon>Pseudomonadati</taxon>
        <taxon>Pseudomonadota</taxon>
        <taxon>Alphaproteobacteria</taxon>
        <taxon>Emcibacterales</taxon>
        <taxon>Emcibacteraceae</taxon>
        <taxon>Paremcibacter</taxon>
    </lineage>
</organism>
<dbReference type="OrthoDB" id="100212at2"/>
<keyword evidence="4" id="KW-1185">Reference proteome</keyword>
<dbReference type="Proteomes" id="UP000229730">
    <property type="component" value="Unassembled WGS sequence"/>
</dbReference>
<protein>
    <recommendedName>
        <fullName evidence="2">Peptidase S9 prolyl oligopeptidase catalytic domain-containing protein</fullName>
    </recommendedName>
</protein>
<comment type="caution">
    <text evidence="3">The sequence shown here is derived from an EMBL/GenBank/DDBJ whole genome shotgun (WGS) entry which is preliminary data.</text>
</comment>
<evidence type="ECO:0000256" key="1">
    <source>
        <dbReference type="ARBA" id="ARBA00022801"/>
    </source>
</evidence>
<dbReference type="NCBIfam" id="NF033523">
    <property type="entry name" value="lasso_peptidase"/>
    <property type="match status" value="1"/>
</dbReference>
<dbReference type="InterPro" id="IPR029058">
    <property type="entry name" value="AB_hydrolase_fold"/>
</dbReference>
<dbReference type="PANTHER" id="PTHR42776">
    <property type="entry name" value="SERINE PEPTIDASE S9 FAMILY MEMBER"/>
    <property type="match status" value="1"/>
</dbReference>
<dbReference type="Gene3D" id="2.120.10.30">
    <property type="entry name" value="TolB, C-terminal domain"/>
    <property type="match status" value="1"/>
</dbReference>
<name>A0A2G4YMM1_9PROT</name>
<evidence type="ECO:0000313" key="4">
    <source>
        <dbReference type="Proteomes" id="UP000229730"/>
    </source>
</evidence>
<dbReference type="Pfam" id="PF00326">
    <property type="entry name" value="Peptidase_S9"/>
    <property type="match status" value="1"/>
</dbReference>
<accession>A0A2G4YMM1</accession>
<dbReference type="InterPro" id="IPR001375">
    <property type="entry name" value="Peptidase_S9_cat"/>
</dbReference>
<proteinExistence type="predicted"/>
<reference evidence="3 4" key="1">
    <citation type="submission" date="2017-10" db="EMBL/GenBank/DDBJ databases">
        <title>Frigbacter circumglobatus gen. nov. sp. nov., isolated from sediment cultured in situ.</title>
        <authorList>
            <person name="Zhao Z."/>
        </authorList>
    </citation>
    <scope>NUCLEOTIDE SEQUENCE [LARGE SCALE GENOMIC DNA]</scope>
    <source>
        <strain evidence="3 4">ZYL</strain>
    </source>
</reference>
<dbReference type="InParanoid" id="A0A2G4YMM1"/>